<dbReference type="Pfam" id="PF03152">
    <property type="entry name" value="UFD1_N1"/>
    <property type="match status" value="1"/>
</dbReference>
<feature type="domain" description="Ubiquitin fusion degradation protein UFD1 N-terminal subdomain 1" evidence="1">
    <location>
        <begin position="36"/>
        <end position="86"/>
    </location>
</feature>
<dbReference type="EMBL" id="MK250085">
    <property type="protein sequence ID" value="QDY51883.1"/>
    <property type="molecule type" value="Genomic_DNA"/>
</dbReference>
<sequence>MNQDNNLLRYQDNNLLRYQDNINDFLKTAPNKLDFHYRCLPLIYYSHYEDNKSYENSNKIILPQKILNELSGYHNIEYPTHFTINDSNIIFTIK</sequence>
<gene>
    <name evidence="2" type="ORF">1_268</name>
</gene>
<dbReference type="InterPro" id="IPR042299">
    <property type="entry name" value="Ufd1-like_Nn"/>
</dbReference>
<evidence type="ECO:0000313" key="2">
    <source>
        <dbReference type="EMBL" id="QDY51883.1"/>
    </source>
</evidence>
<evidence type="ECO:0000259" key="1">
    <source>
        <dbReference type="Pfam" id="PF03152"/>
    </source>
</evidence>
<organism evidence="2">
    <name type="scientific">Mimiviridae sp. ChoanoV1</name>
    <dbReference type="NCBI Taxonomy" id="2596887"/>
    <lineage>
        <taxon>Viruses</taxon>
        <taxon>Varidnaviria</taxon>
        <taxon>Bamfordvirae</taxon>
        <taxon>Nucleocytoviricota</taxon>
        <taxon>Megaviricetes</taxon>
        <taxon>Imitervirales</taxon>
        <taxon>Schizomimiviridae</taxon>
    </lineage>
</organism>
<reference evidence="2" key="1">
    <citation type="submission" date="2018-11" db="EMBL/GenBank/DDBJ databases">
        <title>A distinct lineage of giant viruses engineers rhodopsin photosystems in predatory marine eukaryotes.</title>
        <authorList>
            <person name="Needham D.M."/>
            <person name="Yoshizawa S."/>
            <person name="Hosaka T."/>
            <person name="Poirier C."/>
            <person name="Choi C.-J."/>
            <person name="Hehenberger E."/>
            <person name="Irwin N.A.T."/>
            <person name="Wilken S."/>
            <person name="Yung C.-M."/>
            <person name="Bachy C."/>
            <person name="Kurihara R."/>
            <person name="Nakajima Y."/>
            <person name="Kojima K."/>
            <person name="Kimura-Someya T."/>
            <person name="Leonard G."/>
            <person name="Malmstrom R.R."/>
            <person name="Mende D."/>
            <person name="Olson D.K."/>
            <person name="Sudo Y."/>
            <person name="Sudek S."/>
            <person name="Richards T.A."/>
            <person name="DeLong E.F."/>
            <person name="Keeling P.J."/>
            <person name="Santoro A.E."/>
            <person name="Shirouzu M."/>
            <person name="Iwasaki W."/>
            <person name="Worden A.Z."/>
        </authorList>
    </citation>
    <scope>NUCLEOTIDE SEQUENCE</scope>
</reference>
<dbReference type="Gene3D" id="2.40.40.50">
    <property type="entry name" value="Ubiquitin fusion degradation protein UFD1, N-terminal domain"/>
    <property type="match status" value="1"/>
</dbReference>
<dbReference type="InterPro" id="IPR055417">
    <property type="entry name" value="UFD1_N1"/>
</dbReference>
<proteinExistence type="predicted"/>
<protein>
    <submittedName>
        <fullName evidence="2">Ubiquitin fusion degradation protein UFD1</fullName>
    </submittedName>
</protein>
<name>A0A5B8HW31_9VIRU</name>
<accession>A0A5B8HW31</accession>